<dbReference type="FunFam" id="2.60.120.920:FF:000002">
    <property type="entry name" value="ryanodine receptor isoform X2"/>
    <property type="match status" value="1"/>
</dbReference>
<dbReference type="InterPro" id="IPR003877">
    <property type="entry name" value="SPRY_dom"/>
</dbReference>
<dbReference type="FunFam" id="2.80.10.50:FF:000022">
    <property type="entry name" value="Ryanodine receptor, isoform E"/>
    <property type="match status" value="1"/>
</dbReference>
<dbReference type="InterPro" id="IPR036300">
    <property type="entry name" value="MIR_dom_sf"/>
</dbReference>
<dbReference type="PROSITE" id="PS50188">
    <property type="entry name" value="B302_SPRY"/>
    <property type="match status" value="2"/>
</dbReference>
<dbReference type="InterPro" id="IPR013320">
    <property type="entry name" value="ConA-like_dom_sf"/>
</dbReference>
<dbReference type="Gene3D" id="2.60.120.920">
    <property type="match status" value="2"/>
</dbReference>
<dbReference type="InterPro" id="IPR016093">
    <property type="entry name" value="MIR_motif"/>
</dbReference>
<dbReference type="EMBL" id="BGZK01000358">
    <property type="protein sequence ID" value="GBP39009.1"/>
    <property type="molecule type" value="Genomic_DNA"/>
</dbReference>
<dbReference type="InterPro" id="IPR001870">
    <property type="entry name" value="B30.2/SPRY"/>
</dbReference>
<evidence type="ECO:0000256" key="5">
    <source>
        <dbReference type="ARBA" id="ARBA00022837"/>
    </source>
</evidence>
<evidence type="ECO:0000256" key="1">
    <source>
        <dbReference type="ARBA" id="ARBA00004326"/>
    </source>
</evidence>
<evidence type="ECO:0000313" key="11">
    <source>
        <dbReference type="Proteomes" id="UP000299102"/>
    </source>
</evidence>
<dbReference type="InterPro" id="IPR003032">
    <property type="entry name" value="Ryanodine_rcpt"/>
</dbReference>
<comment type="caution">
    <text evidence="10">The sequence shown here is derived from an EMBL/GenBank/DDBJ whole genome shotgun (WGS) entry which is preliminary data.</text>
</comment>
<proteinExistence type="predicted"/>
<feature type="domain" description="MIR" evidence="9">
    <location>
        <begin position="569"/>
        <end position="623"/>
    </location>
</feature>
<dbReference type="GO" id="GO:0006941">
    <property type="term" value="P:striated muscle contraction"/>
    <property type="evidence" value="ECO:0007669"/>
    <property type="project" value="TreeGrafter"/>
</dbReference>
<dbReference type="InterPro" id="IPR000699">
    <property type="entry name" value="RIH_dom"/>
</dbReference>
<reference evidence="10 11" key="1">
    <citation type="journal article" date="2019" name="Commun. Biol.">
        <title>The bagworm genome reveals a unique fibroin gene that provides high tensile strength.</title>
        <authorList>
            <person name="Kono N."/>
            <person name="Nakamura H."/>
            <person name="Ohtoshi R."/>
            <person name="Tomita M."/>
            <person name="Numata K."/>
            <person name="Arakawa K."/>
        </authorList>
    </citation>
    <scope>NUCLEOTIDE SEQUENCE [LARGE SCALE GENOMIC DNA]</scope>
</reference>
<dbReference type="Pfam" id="PF02026">
    <property type="entry name" value="RyR"/>
    <property type="match status" value="2"/>
</dbReference>
<dbReference type="InterPro" id="IPR013333">
    <property type="entry name" value="Ryan_recept"/>
</dbReference>
<dbReference type="Pfam" id="PF01365">
    <property type="entry name" value="RYDR_ITPR"/>
    <property type="match status" value="2"/>
</dbReference>
<dbReference type="GO" id="GO:0030018">
    <property type="term" value="C:Z disc"/>
    <property type="evidence" value="ECO:0007669"/>
    <property type="project" value="TreeGrafter"/>
</dbReference>
<name>A0A4C1VK66_EUMVA</name>
<dbReference type="FunFam" id="2.80.10.50:FF:000021">
    <property type="entry name" value="Ryanodine receptor, isoform F"/>
    <property type="match status" value="1"/>
</dbReference>
<feature type="domain" description="B30.2/SPRY" evidence="8">
    <location>
        <begin position="1583"/>
        <end position="1748"/>
    </location>
</feature>
<evidence type="ECO:0000256" key="7">
    <source>
        <dbReference type="SAM" id="MobiDB-lite"/>
    </source>
</evidence>
<dbReference type="PANTHER" id="PTHR46399">
    <property type="entry name" value="B30.2/SPRY DOMAIN-CONTAINING PROTEIN"/>
    <property type="match status" value="1"/>
</dbReference>
<keyword evidence="3" id="KW-0107">Calcium channel</keyword>
<feature type="compositionally biased region" description="Basic residues" evidence="7">
    <location>
        <begin position="148"/>
        <end position="159"/>
    </location>
</feature>
<dbReference type="SUPFAM" id="SSF82109">
    <property type="entry name" value="MIR domain"/>
    <property type="match status" value="2"/>
</dbReference>
<accession>A0A4C1VK66</accession>
<dbReference type="PANTHER" id="PTHR46399:SF8">
    <property type="entry name" value="B30.2_SPRY DOMAIN-CONTAINING PROTEIN"/>
    <property type="match status" value="1"/>
</dbReference>
<protein>
    <submittedName>
        <fullName evidence="10">Ryanodine receptor</fullName>
    </submittedName>
</protein>
<dbReference type="GO" id="GO:0005790">
    <property type="term" value="C:smooth endoplasmic reticulum"/>
    <property type="evidence" value="ECO:0007669"/>
    <property type="project" value="TreeGrafter"/>
</dbReference>
<dbReference type="GO" id="GO:0033017">
    <property type="term" value="C:sarcoplasmic reticulum membrane"/>
    <property type="evidence" value="ECO:0007669"/>
    <property type="project" value="UniProtKB-SubCell"/>
</dbReference>
<keyword evidence="2" id="KW-0109">Calcium transport</keyword>
<keyword evidence="2" id="KW-0406">Ion transport</keyword>
<feature type="region of interest" description="Disordered" evidence="7">
    <location>
        <begin position="221"/>
        <end position="253"/>
    </location>
</feature>
<dbReference type="CDD" id="cd12877">
    <property type="entry name" value="SPRY1_RyR"/>
    <property type="match status" value="1"/>
</dbReference>
<keyword evidence="2" id="KW-0813">Transport</keyword>
<dbReference type="InterPro" id="IPR043136">
    <property type="entry name" value="B30.2/SPRY_sf"/>
</dbReference>
<dbReference type="GO" id="GO:0042383">
    <property type="term" value="C:sarcolemma"/>
    <property type="evidence" value="ECO:0007669"/>
    <property type="project" value="TreeGrafter"/>
</dbReference>
<dbReference type="SUPFAM" id="SSF49899">
    <property type="entry name" value="Concanavalin A-like lectins/glucanases"/>
    <property type="match status" value="2"/>
</dbReference>
<keyword evidence="10" id="KW-0675">Receptor</keyword>
<dbReference type="Pfam" id="PF00622">
    <property type="entry name" value="SPRY"/>
    <property type="match status" value="2"/>
</dbReference>
<comment type="subcellular location">
    <subcellularLocation>
        <location evidence="1">Sarcoplasmic reticulum membrane</location>
        <topology evidence="1">Multi-pass membrane protein</topology>
    </subcellularLocation>
</comment>
<dbReference type="SMART" id="SM00472">
    <property type="entry name" value="MIR"/>
    <property type="match status" value="4"/>
</dbReference>
<dbReference type="Proteomes" id="UP000299102">
    <property type="component" value="Unassembled WGS sequence"/>
</dbReference>
<dbReference type="Gene3D" id="1.25.10.30">
    <property type="entry name" value="IP3 receptor type 1 binding core, RIH domain"/>
    <property type="match status" value="1"/>
</dbReference>
<dbReference type="InterPro" id="IPR035761">
    <property type="entry name" value="SPRY1_RyR"/>
</dbReference>
<sequence>MFPKTVASESGARRDVLAEMAARIPPTLQRRHKWTEGRPPIKVGDAVVITDPALPRNTWPRGIVERVYPGIDGQVRVVDIRTAHGRLRRPTARLAVLPTEVESSHAPTGGGIVDGRITTALRGCRCVRRLVDKEIGEGCAGSDLHWPRGKRRARGKPRSAHSAVICERGPPQSVRLQPPTRKLSLLRVLKRSSGPPSARQASSRKIYTIFGREERCCQTPVNQASGNKLPKNRPTSAKTRAARGLGSRRARRYNGSRSISPRIYYSASITFPVLEFLTISMAIIKLTSSCFVHTCATDGCHLARTLAGLLCELGKRCFDKLSEQAGQLSTYTPRTHTHTHTHVHAHAHAHTRTPCKLAHLPPHTHTHTHELNVDLGLGSEERDVENETVEPGWKPGTGLIIRMTDRDIVCVLRRKRHLINPDYYRIQRRAFRIIGDPMSSSFYPLALQKDELLCSCSIPYTMWSALQGHPTSFLLLIFVIVPLPTNTISTIVMEDMVCLSCTATGERVCLAAEGFGNRHCFLENIADKNIPPDLSQCVFVIEQALSVRALQELVTAAGSETGKGTGSGHRTLLYGNAILLRHLNSDMYLACLSTSSSHDKLAFDVGLQEHSQGEACWWTLHPASKQRSEGEKVRVGDDLILVSVATERYLHTTKENEVSIVNASFHVTHWSVQPYGTGISRMKYVGYVFGGDVLRFFHGGDECLTIPSTWSKEGGQNIVVYEGGSVMSQARSLWRLELARTKWAGGFINWYHPMRIRHITTGRYLGVNEQNELYLVSRNEATTASCAFCLRQEKDDQKIVLEDKDLEVIGSPIIKYGDSTVIVQHSETGLWLSYKSYETKKKGVGKVEEKQAILHEEGKMDDGLDFSRSQEEESRTARVIRKCSSLFTKFINGLETLQENRRHSMFFASVNLSEMVMCLEDLINYFAQPDEDMEHEEKQNKIRALRNRQDLFQEEGILNLILEAIDKINVITSQGFLAGFLAGDESGQSWEMISGYLYQLLGIVLRTSEIIFSRFHSTDSAPRGSPVLYQLSRAGLGLRGLPKRVRHILPATRLRQLADDVTDDIGMAAMQACAVSRRVAREGNHTNCAQFANSNRLNWLFSRLGSQASGEGTGMLDVLHCVLIDSPEALNMMRDEHIKVIISLLEKHGRDPKVLDVLCSLCVGNGVAVRSSQNNICDYLLPGKNLLLQTQLVDHVSSVRPNIFVGRVEGSAVYQKWYFEVTMDHIEKTTHMMPHLRIGWANTAGYIPYPGGGEKWGGNGVGDDLYSFGFDGAYLWSGGRRTPVNKTHPEEPFIRKGDVIGCALDLTVPIINFMFNGVRVTGSFTDFNLEGMFFPVVSCSSKLSCRFLLGGEHGRLRFAAPEGYSPLVESLLPQQILSLEPCFYFGNLSKRALAGPPLVQDDTAFVPTPVDTMTISLPSYIEQIRDKLAENIHEMWAMNKIEAGWMYGDHRDDLHKIHPCLVPFERLPPAEKRYDIQLAVQTLKTILALGYYISLDKPPSRIRNVRLPHEPFMQSNGYKPAPLDLSAVTLTPKMDELVDQLAENTHNLWARERIQQGWTYGLNEDPDMHRSPHLVPYLKVDDAIKKANRDTASETVRTLLVYGYNLDPPTGEQHEALLAEASKQKQADFRTYRAEKNYAVSSGKWYFEFEILTAGPMRVGWAHAHMAPGMMLGQDENSWAFDGYNCVKAHGSSSDAFGLQLKIGDVVGCFLDVSDQTIRKCPELSLKPRTIGFSKDVEPPMRSLCNTR</sequence>
<dbReference type="PRINTS" id="PR00795">
    <property type="entry name" value="RYANODINER"/>
</dbReference>
<gene>
    <name evidence="10" type="primary">RyR</name>
    <name evidence="10" type="ORF">EVAR_89231_1</name>
</gene>
<feature type="domain" description="B30.2/SPRY" evidence="8">
    <location>
        <begin position="1128"/>
        <end position="1354"/>
    </location>
</feature>
<evidence type="ECO:0000259" key="9">
    <source>
        <dbReference type="PROSITE" id="PS50919"/>
    </source>
</evidence>
<dbReference type="STRING" id="151549.A0A4C1VK66"/>
<dbReference type="Pfam" id="PF08709">
    <property type="entry name" value="Ins145_P3_rec"/>
    <property type="match status" value="1"/>
</dbReference>
<dbReference type="Pfam" id="PF18701">
    <property type="entry name" value="DUF5641"/>
    <property type="match status" value="1"/>
</dbReference>
<dbReference type="GO" id="GO:0005219">
    <property type="term" value="F:ryanodine-sensitive calcium-release channel activity"/>
    <property type="evidence" value="ECO:0007669"/>
    <property type="project" value="InterPro"/>
</dbReference>
<keyword evidence="3" id="KW-0407">Ion channel</keyword>
<dbReference type="GO" id="GO:0014808">
    <property type="term" value="P:release of sequestered calcium ion into cytosol by sarcoplasmic reticulum"/>
    <property type="evidence" value="ECO:0007669"/>
    <property type="project" value="TreeGrafter"/>
</dbReference>
<evidence type="ECO:0000256" key="2">
    <source>
        <dbReference type="ARBA" id="ARBA00022568"/>
    </source>
</evidence>
<dbReference type="SMART" id="SM00449">
    <property type="entry name" value="SPRY"/>
    <property type="match status" value="2"/>
</dbReference>
<dbReference type="Gene3D" id="2.80.10.50">
    <property type="match status" value="2"/>
</dbReference>
<dbReference type="OrthoDB" id="300855at2759"/>
<evidence type="ECO:0000259" key="8">
    <source>
        <dbReference type="PROSITE" id="PS50188"/>
    </source>
</evidence>
<dbReference type="InterPro" id="IPR015925">
    <property type="entry name" value="Ryanodine_IP3_receptor"/>
</dbReference>
<evidence type="ECO:0000256" key="6">
    <source>
        <dbReference type="ARBA" id="ARBA00022951"/>
    </source>
</evidence>
<dbReference type="PROSITE" id="PS50919">
    <property type="entry name" value="MIR"/>
    <property type="match status" value="1"/>
</dbReference>
<keyword evidence="11" id="KW-1185">Reference proteome</keyword>
<evidence type="ECO:0000313" key="10">
    <source>
        <dbReference type="EMBL" id="GBP39009.1"/>
    </source>
</evidence>
<dbReference type="Pfam" id="PF02815">
    <property type="entry name" value="MIR"/>
    <property type="match status" value="1"/>
</dbReference>
<keyword evidence="5" id="KW-0106">Calcium</keyword>
<dbReference type="GO" id="GO:0034704">
    <property type="term" value="C:calcium channel complex"/>
    <property type="evidence" value="ECO:0007669"/>
    <property type="project" value="TreeGrafter"/>
</dbReference>
<dbReference type="CDD" id="cd23278">
    <property type="entry name" value="beta-trefoil_MIR_RyR"/>
    <property type="match status" value="1"/>
</dbReference>
<organism evidence="10 11">
    <name type="scientific">Eumeta variegata</name>
    <name type="common">Bagworm moth</name>
    <name type="synonym">Eumeta japonica</name>
    <dbReference type="NCBI Taxonomy" id="151549"/>
    <lineage>
        <taxon>Eukaryota</taxon>
        <taxon>Metazoa</taxon>
        <taxon>Ecdysozoa</taxon>
        <taxon>Arthropoda</taxon>
        <taxon>Hexapoda</taxon>
        <taxon>Insecta</taxon>
        <taxon>Pterygota</taxon>
        <taxon>Neoptera</taxon>
        <taxon>Endopterygota</taxon>
        <taxon>Lepidoptera</taxon>
        <taxon>Glossata</taxon>
        <taxon>Ditrysia</taxon>
        <taxon>Tineoidea</taxon>
        <taxon>Psychidae</taxon>
        <taxon>Oiketicinae</taxon>
        <taxon>Eumeta</taxon>
    </lineage>
</organism>
<keyword evidence="4" id="KW-0677">Repeat</keyword>
<dbReference type="InterPro" id="IPR014821">
    <property type="entry name" value="Ins145_P3_rcpt"/>
</dbReference>
<evidence type="ECO:0000256" key="3">
    <source>
        <dbReference type="ARBA" id="ARBA00022673"/>
    </source>
</evidence>
<evidence type="ECO:0000256" key="4">
    <source>
        <dbReference type="ARBA" id="ARBA00022737"/>
    </source>
</evidence>
<dbReference type="Gene3D" id="6.20.350.10">
    <property type="match status" value="2"/>
</dbReference>
<keyword evidence="6" id="KW-0703">Sarcoplasmic reticulum</keyword>
<dbReference type="InterPro" id="IPR040676">
    <property type="entry name" value="DUF5641"/>
</dbReference>
<feature type="region of interest" description="Disordered" evidence="7">
    <location>
        <begin position="148"/>
        <end position="177"/>
    </location>
</feature>
<dbReference type="FunFam" id="1.25.10.30:FF:000002">
    <property type="entry name" value="ryanodine receptor isoform X2"/>
    <property type="match status" value="1"/>
</dbReference>